<dbReference type="InterPro" id="IPR032199">
    <property type="entry name" value="RMI1_C"/>
</dbReference>
<feature type="domain" description="RecQ mediated genome instability protein 1 OB-fold" evidence="4">
    <location>
        <begin position="65"/>
        <end position="192"/>
    </location>
</feature>
<dbReference type="GO" id="GO:0016604">
    <property type="term" value="C:nuclear body"/>
    <property type="evidence" value="ECO:0007669"/>
    <property type="project" value="TreeGrafter"/>
</dbReference>
<protein>
    <recommendedName>
        <fullName evidence="2">RecQ-mediated genome instability protein 1</fullName>
    </recommendedName>
</protein>
<name>A0A0N5A527_PARTI</name>
<dbReference type="Gene3D" id="2.40.50.770">
    <property type="entry name" value="RecQ-mediated genome instability protein Rmi1, C-terminal domain"/>
    <property type="match status" value="1"/>
</dbReference>
<dbReference type="PANTHER" id="PTHR14790:SF15">
    <property type="entry name" value="RECQ-MEDIATED GENOME INSTABILITY PROTEIN 1"/>
    <property type="match status" value="1"/>
</dbReference>
<dbReference type="Pfam" id="PF16099">
    <property type="entry name" value="RMI1_C"/>
    <property type="match status" value="1"/>
</dbReference>
<dbReference type="Pfam" id="PF08585">
    <property type="entry name" value="RMI1_N_C"/>
    <property type="match status" value="1"/>
</dbReference>
<dbReference type="STRING" id="131310.A0A0N5A527"/>
<dbReference type="AlphaFoldDB" id="A0A0N5A527"/>
<evidence type="ECO:0000259" key="5">
    <source>
        <dbReference type="Pfam" id="PF16099"/>
    </source>
</evidence>
<dbReference type="GO" id="GO:0000724">
    <property type="term" value="P:double-strand break repair via homologous recombination"/>
    <property type="evidence" value="ECO:0007669"/>
    <property type="project" value="TreeGrafter"/>
</dbReference>
<organism evidence="6 7">
    <name type="scientific">Parastrongyloides trichosuri</name>
    <name type="common">Possum-specific nematode worm</name>
    <dbReference type="NCBI Taxonomy" id="131310"/>
    <lineage>
        <taxon>Eukaryota</taxon>
        <taxon>Metazoa</taxon>
        <taxon>Ecdysozoa</taxon>
        <taxon>Nematoda</taxon>
        <taxon>Chromadorea</taxon>
        <taxon>Rhabditida</taxon>
        <taxon>Tylenchina</taxon>
        <taxon>Panagrolaimomorpha</taxon>
        <taxon>Strongyloidoidea</taxon>
        <taxon>Strongyloididae</taxon>
        <taxon>Parastrongyloides</taxon>
    </lineage>
</organism>
<evidence type="ECO:0000256" key="3">
    <source>
        <dbReference type="SAM" id="Coils"/>
    </source>
</evidence>
<dbReference type="PANTHER" id="PTHR14790">
    <property type="entry name" value="RECQ-MEDIATED GENOME INSTABILITY PROTEIN 1 RMI1"/>
    <property type="match status" value="1"/>
</dbReference>
<feature type="domain" description="RecQ-mediated genome instability protein 1 C-terminal OB-fold" evidence="5">
    <location>
        <begin position="443"/>
        <end position="549"/>
    </location>
</feature>
<comment type="similarity">
    <text evidence="1">Belongs to the RMI1 family.</text>
</comment>
<dbReference type="InterPro" id="IPR042470">
    <property type="entry name" value="RMI1_N_C_sf"/>
</dbReference>
<dbReference type="GO" id="GO:0000712">
    <property type="term" value="P:resolution of meiotic recombination intermediates"/>
    <property type="evidence" value="ECO:0007669"/>
    <property type="project" value="TreeGrafter"/>
</dbReference>
<feature type="coiled-coil region" evidence="3">
    <location>
        <begin position="203"/>
        <end position="265"/>
    </location>
</feature>
<reference evidence="7" key="1">
    <citation type="submission" date="2017-02" db="UniProtKB">
        <authorList>
            <consortium name="WormBaseParasite"/>
        </authorList>
    </citation>
    <scope>IDENTIFICATION</scope>
</reference>
<dbReference type="GO" id="GO:0031422">
    <property type="term" value="C:RecQ family helicase-topoisomerase III complex"/>
    <property type="evidence" value="ECO:0007669"/>
    <property type="project" value="TreeGrafter"/>
</dbReference>
<dbReference type="Proteomes" id="UP000038045">
    <property type="component" value="Unplaced"/>
</dbReference>
<proteinExistence type="inferred from homology"/>
<keyword evidence="6" id="KW-1185">Reference proteome</keyword>
<evidence type="ECO:0000256" key="2">
    <source>
        <dbReference type="ARBA" id="ARBA00018987"/>
    </source>
</evidence>
<evidence type="ECO:0000259" key="4">
    <source>
        <dbReference type="Pfam" id="PF08585"/>
    </source>
</evidence>
<dbReference type="WBParaSite" id="PTRK_0001681100.1">
    <property type="protein sequence ID" value="PTRK_0001681100.1"/>
    <property type="gene ID" value="PTRK_0001681100"/>
</dbReference>
<keyword evidence="3" id="KW-0175">Coiled coil</keyword>
<sequence length="555" mass="64162">MSEYESAKNYFNDLQIKPRRTWLLQAFDENIKMSLFQNWIFSDISESTIPTPLPILKDKGGHFIANHILQLNCVKRIDVSFYSQYLELTEKKVDLTYFYEDNGENDDNKKDIPKTKENISKTRCLLLDLSDGKNIYEGIESEIIDTLSISTLPGTKIQLKGLIYFQKNILYLKKSNVEVIGGNIKSLAETNSTLKVIEKLLKIESLKENNDVKVESKENIKKDDFNISIISPRATINVNAMEKIIKNNKEMVETKNDKIMELDENVLDYSFGSFGYLEPIVESPTKKSLDNVILKDKNNINDIEKSIAIITNHVETNQKEFSQNENLHKDQRISLTIESEHNILNKTPFENNLVMVTPKNTAKNHDQITTSNNIFKDNENKHLPICDMKNKDVSRKKSSFFDDSIIQLKKKRIEDINSTYRFDTIQSAKEYSRFSFSAYKAIILGSVSRIMKELTVEGSVWSMEFLITDGTESNLFCSLHNDVIQEFLGMSAIEGVRLKKSDKTKQKEDAKSRLQFMVERLKRKNLVFSVEIFESERICPVITKIQTLEEFNHLR</sequence>
<evidence type="ECO:0000256" key="1">
    <source>
        <dbReference type="ARBA" id="ARBA00006395"/>
    </source>
</evidence>
<dbReference type="InterPro" id="IPR013894">
    <property type="entry name" value="RMI1_OB"/>
</dbReference>
<evidence type="ECO:0000313" key="7">
    <source>
        <dbReference type="WBParaSite" id="PTRK_0001681100.1"/>
    </source>
</evidence>
<accession>A0A0N5A527</accession>
<dbReference type="GO" id="GO:0000166">
    <property type="term" value="F:nucleotide binding"/>
    <property type="evidence" value="ECO:0007669"/>
    <property type="project" value="InterPro"/>
</dbReference>
<evidence type="ECO:0000313" key="6">
    <source>
        <dbReference type="Proteomes" id="UP000038045"/>
    </source>
</evidence>